<dbReference type="AlphaFoldDB" id="A8ZLG6"/>
<organism evidence="2 3">
    <name type="scientific">Acaryochloris marina (strain MBIC 11017)</name>
    <dbReference type="NCBI Taxonomy" id="329726"/>
    <lineage>
        <taxon>Bacteria</taxon>
        <taxon>Bacillati</taxon>
        <taxon>Cyanobacteriota</taxon>
        <taxon>Cyanophyceae</taxon>
        <taxon>Acaryochloridales</taxon>
        <taxon>Acaryochloridaceae</taxon>
        <taxon>Acaryochloris</taxon>
    </lineage>
</organism>
<keyword evidence="2" id="KW-0614">Plasmid</keyword>
<dbReference type="HOGENOM" id="CLU_1763963_0_0_3"/>
<dbReference type="KEGG" id="amr:AM1_B0274"/>
<name>A8ZLG6_ACAM1</name>
<gene>
    <name evidence="2" type="ordered locus">AM1_B0274</name>
</gene>
<evidence type="ECO:0000313" key="3">
    <source>
        <dbReference type="Proteomes" id="UP000000268"/>
    </source>
</evidence>
<feature type="compositionally biased region" description="Basic and acidic residues" evidence="1">
    <location>
        <begin position="8"/>
        <end position="20"/>
    </location>
</feature>
<accession>A8ZLG6</accession>
<geneLocation type="plasmid" evidence="2 3">
    <name>pREB2</name>
</geneLocation>
<keyword evidence="3" id="KW-1185">Reference proteome</keyword>
<dbReference type="Proteomes" id="UP000000268">
    <property type="component" value="Plasmid pREB2"/>
</dbReference>
<dbReference type="RefSeq" id="WP_012167141.1">
    <property type="nucleotide sequence ID" value="NC_009927.1"/>
</dbReference>
<dbReference type="EMBL" id="CP000839">
    <property type="protein sequence ID" value="ABW31993.1"/>
    <property type="molecule type" value="Genomic_DNA"/>
</dbReference>
<reference evidence="2 3" key="1">
    <citation type="journal article" date="2008" name="Proc. Natl. Acad. Sci. U.S.A.">
        <title>Niche adaptation and genome expansion in the chlorophyll d-producing cyanobacterium Acaryochloris marina.</title>
        <authorList>
            <person name="Swingley W.D."/>
            <person name="Chen M."/>
            <person name="Cheung P.C."/>
            <person name="Conrad A.L."/>
            <person name="Dejesa L.C."/>
            <person name="Hao J."/>
            <person name="Honchak B.M."/>
            <person name="Karbach L.E."/>
            <person name="Kurdoglu A."/>
            <person name="Lahiri S."/>
            <person name="Mastrian S.D."/>
            <person name="Miyashita H."/>
            <person name="Page L."/>
            <person name="Ramakrishna P."/>
            <person name="Satoh S."/>
            <person name="Sattley W.M."/>
            <person name="Shimada Y."/>
            <person name="Taylor H.L."/>
            <person name="Tomo T."/>
            <person name="Tsuchiya T."/>
            <person name="Wang Z.T."/>
            <person name="Raymond J."/>
            <person name="Mimuro M."/>
            <person name="Blankenship R.E."/>
            <person name="Touchman J.W."/>
        </authorList>
    </citation>
    <scope>NUCLEOTIDE SEQUENCE [LARGE SCALE GENOMIC DNA]</scope>
    <source>
        <strain evidence="3">MBIC 11017</strain>
        <plasmid evidence="3">Plasmid pREB2</plasmid>
    </source>
</reference>
<proteinExistence type="predicted"/>
<feature type="region of interest" description="Disordered" evidence="1">
    <location>
        <begin position="1"/>
        <end position="23"/>
    </location>
</feature>
<evidence type="ECO:0000256" key="1">
    <source>
        <dbReference type="SAM" id="MobiDB-lite"/>
    </source>
</evidence>
<evidence type="ECO:0000313" key="2">
    <source>
        <dbReference type="EMBL" id="ABW31993.1"/>
    </source>
</evidence>
<sequence length="147" mass="16690">MDNLSQRYVDDHSLSQDGHKAGQVSEKAVEDSLRLLVEGIYFLYQQRQQQVKISYTSPDDLFNNVRDALAVGTDDKTLSVFMDQHQAVQMTAQQYPENVEGLKQDVIADAKQDLLVEQQKNTPEFKQALDLMQKQQQAPAQSQGQSF</sequence>
<protein>
    <submittedName>
        <fullName evidence="2">Uncharacterized protein</fullName>
    </submittedName>
</protein>